<dbReference type="InterPro" id="IPR010559">
    <property type="entry name" value="Sig_transdc_His_kin_internal"/>
</dbReference>
<dbReference type="Proteomes" id="UP000294597">
    <property type="component" value="Unassembled WGS sequence"/>
</dbReference>
<dbReference type="PANTHER" id="PTHR34220">
    <property type="entry name" value="SENSOR HISTIDINE KINASE YPDA"/>
    <property type="match status" value="1"/>
</dbReference>
<dbReference type="Pfam" id="PF06580">
    <property type="entry name" value="His_kinase"/>
    <property type="match status" value="1"/>
</dbReference>
<dbReference type="EMBL" id="SMFO01000007">
    <property type="protein sequence ID" value="TDE03461.1"/>
    <property type="molecule type" value="Genomic_DNA"/>
</dbReference>
<feature type="transmembrane region" description="Helical" evidence="1">
    <location>
        <begin position="88"/>
        <end position="111"/>
    </location>
</feature>
<dbReference type="GO" id="GO:0016020">
    <property type="term" value="C:membrane"/>
    <property type="evidence" value="ECO:0007669"/>
    <property type="project" value="InterPro"/>
</dbReference>
<evidence type="ECO:0000313" key="4">
    <source>
        <dbReference type="Proteomes" id="UP000294597"/>
    </source>
</evidence>
<keyword evidence="1" id="KW-0812">Transmembrane</keyword>
<dbReference type="InterPro" id="IPR036890">
    <property type="entry name" value="HATPase_C_sf"/>
</dbReference>
<evidence type="ECO:0000259" key="2">
    <source>
        <dbReference type="Pfam" id="PF06580"/>
    </source>
</evidence>
<organism evidence="3 4">
    <name type="scientific">Flavobacterium hiemivividum</name>
    <dbReference type="NCBI Taxonomy" id="2541734"/>
    <lineage>
        <taxon>Bacteria</taxon>
        <taxon>Pseudomonadati</taxon>
        <taxon>Bacteroidota</taxon>
        <taxon>Flavobacteriia</taxon>
        <taxon>Flavobacteriales</taxon>
        <taxon>Flavobacteriaceae</taxon>
        <taxon>Flavobacterium</taxon>
    </lineage>
</organism>
<dbReference type="GO" id="GO:0000155">
    <property type="term" value="F:phosphorelay sensor kinase activity"/>
    <property type="evidence" value="ECO:0007669"/>
    <property type="project" value="InterPro"/>
</dbReference>
<keyword evidence="1" id="KW-1133">Transmembrane helix</keyword>
<dbReference type="Gene3D" id="3.30.565.10">
    <property type="entry name" value="Histidine kinase-like ATPase, C-terminal domain"/>
    <property type="match status" value="1"/>
</dbReference>
<dbReference type="InterPro" id="IPR050640">
    <property type="entry name" value="Bact_2-comp_sensor_kinase"/>
</dbReference>
<gene>
    <name evidence="3" type="ORF">E0F98_10275</name>
</gene>
<dbReference type="RefSeq" id="WP_132111121.1">
    <property type="nucleotide sequence ID" value="NZ_SMFO01000007.1"/>
</dbReference>
<name>A0A4R5CWP7_9FLAO</name>
<feature type="transmembrane region" description="Helical" evidence="1">
    <location>
        <begin position="63"/>
        <end position="83"/>
    </location>
</feature>
<reference evidence="3 4" key="1">
    <citation type="submission" date="2019-03" db="EMBL/GenBank/DDBJ databases">
        <title>Flavobacterium TSA-D2 sp. nov., isolated from arctic soil.</title>
        <authorList>
            <person name="Chaudhary D.K."/>
        </authorList>
    </citation>
    <scope>NUCLEOTIDE SEQUENCE [LARGE SCALE GENOMIC DNA]</scope>
    <source>
        <strain evidence="3 4">TSA-D2</strain>
    </source>
</reference>
<feature type="transmembrane region" description="Helical" evidence="1">
    <location>
        <begin position="22"/>
        <end position="43"/>
    </location>
</feature>
<accession>A0A4R5CWP7</accession>
<feature type="domain" description="Signal transduction histidine kinase internal region" evidence="2">
    <location>
        <begin position="172"/>
        <end position="247"/>
    </location>
</feature>
<comment type="caution">
    <text evidence="3">The sequence shown here is derived from an EMBL/GenBank/DDBJ whole genome shotgun (WGS) entry which is preliminary data.</text>
</comment>
<protein>
    <submittedName>
        <fullName evidence="3">GHKL domain-containing protein</fullName>
    </submittedName>
</protein>
<keyword evidence="1" id="KW-0472">Membrane</keyword>
<evidence type="ECO:0000313" key="3">
    <source>
        <dbReference type="EMBL" id="TDE03461.1"/>
    </source>
</evidence>
<sequence>MDFQDIKNNQLIGLLVDSRYRLLRHLILLLGFLLVLYNVRYIFKPLGDPEYLGVYEYYNFFTTYILFFAMFYLNLYVLVPLFFFKGRYVLYVTLAIAVVILGLVSIRYISIIYFEPYTTVKLQTKANEVRVIFAGSMLGFPFIFQGTTVKLIQRWIKDNERINELKNLTISMELNELKNQINPHFLFNMLNNVNVLIKSNPEKAYLVNIKLSEFLRYQLYENNEEKTLLTSEINFLTNFLNLEKIRRDYFTFALETKTDERNLNTIFLPPNLFTTFVENAVKHSIDFTDNNTYIKISIEIHNKKLHFSCVNSKSNDELIPNAKNSGLGFVNIKRRLELLYQNQYQLDVRTTENEYTVNLTIPI</sequence>
<dbReference type="AlphaFoldDB" id="A0A4R5CWP7"/>
<feature type="transmembrane region" description="Helical" evidence="1">
    <location>
        <begin position="131"/>
        <end position="152"/>
    </location>
</feature>
<dbReference type="PANTHER" id="PTHR34220:SF7">
    <property type="entry name" value="SENSOR HISTIDINE KINASE YPDA"/>
    <property type="match status" value="1"/>
</dbReference>
<keyword evidence="4" id="KW-1185">Reference proteome</keyword>
<evidence type="ECO:0000256" key="1">
    <source>
        <dbReference type="SAM" id="Phobius"/>
    </source>
</evidence>
<proteinExistence type="predicted"/>